<dbReference type="InterPro" id="IPR036271">
    <property type="entry name" value="Tet_transcr_reg_TetR-rel_C_sf"/>
</dbReference>
<reference evidence="6 7" key="1">
    <citation type="submission" date="2018-07" db="EMBL/GenBank/DDBJ databases">
        <title>Anaerosacharophilus polymeroproducens gen. nov. sp. nov., an anaerobic bacterium isolated from salt field.</title>
        <authorList>
            <person name="Kim W."/>
            <person name="Yang S.-H."/>
            <person name="Oh J."/>
            <person name="Lee J.-H."/>
            <person name="Kwon K.K."/>
        </authorList>
    </citation>
    <scope>NUCLEOTIDE SEQUENCE [LARGE SCALE GENOMIC DNA]</scope>
    <source>
        <strain evidence="6 7">MCWD5</strain>
    </source>
</reference>
<dbReference type="GO" id="GO:0003677">
    <property type="term" value="F:DNA binding"/>
    <property type="evidence" value="ECO:0007669"/>
    <property type="project" value="UniProtKB-UniRule"/>
</dbReference>
<dbReference type="Proteomes" id="UP000255036">
    <property type="component" value="Unassembled WGS sequence"/>
</dbReference>
<evidence type="ECO:0000259" key="5">
    <source>
        <dbReference type="PROSITE" id="PS50977"/>
    </source>
</evidence>
<evidence type="ECO:0000256" key="3">
    <source>
        <dbReference type="ARBA" id="ARBA00023163"/>
    </source>
</evidence>
<dbReference type="InterPro" id="IPR054156">
    <property type="entry name" value="YxaF_TetR_C"/>
</dbReference>
<evidence type="ECO:0000256" key="2">
    <source>
        <dbReference type="ARBA" id="ARBA00023125"/>
    </source>
</evidence>
<dbReference type="PROSITE" id="PS50977">
    <property type="entry name" value="HTH_TETR_2"/>
    <property type="match status" value="1"/>
</dbReference>
<organism evidence="6 7">
    <name type="scientific">Anaerosacchariphilus polymeriproducens</name>
    <dbReference type="NCBI Taxonomy" id="1812858"/>
    <lineage>
        <taxon>Bacteria</taxon>
        <taxon>Bacillati</taxon>
        <taxon>Bacillota</taxon>
        <taxon>Clostridia</taxon>
        <taxon>Lachnospirales</taxon>
        <taxon>Lachnospiraceae</taxon>
        <taxon>Anaerosacchariphilus</taxon>
    </lineage>
</organism>
<dbReference type="PANTHER" id="PTHR47506">
    <property type="entry name" value="TRANSCRIPTIONAL REGULATORY PROTEIN"/>
    <property type="match status" value="1"/>
</dbReference>
<keyword evidence="3" id="KW-0804">Transcription</keyword>
<evidence type="ECO:0000313" key="6">
    <source>
        <dbReference type="EMBL" id="RDU23344.1"/>
    </source>
</evidence>
<gene>
    <name evidence="6" type="ORF">DWV06_09825</name>
</gene>
<dbReference type="AlphaFoldDB" id="A0A371AUU2"/>
<dbReference type="PRINTS" id="PR00455">
    <property type="entry name" value="HTHTETR"/>
</dbReference>
<proteinExistence type="predicted"/>
<protein>
    <submittedName>
        <fullName evidence="6">TetR/AcrR family transcriptional regulator</fullName>
    </submittedName>
</protein>
<dbReference type="PANTHER" id="PTHR47506:SF3">
    <property type="entry name" value="HTH-TYPE TRANSCRIPTIONAL REGULATOR LMRA"/>
    <property type="match status" value="1"/>
</dbReference>
<dbReference type="Gene3D" id="1.10.357.10">
    <property type="entry name" value="Tetracycline Repressor, domain 2"/>
    <property type="match status" value="1"/>
</dbReference>
<dbReference type="RefSeq" id="WP_115482013.1">
    <property type="nucleotide sequence ID" value="NZ_QRCT01000028.1"/>
</dbReference>
<dbReference type="Pfam" id="PF21993">
    <property type="entry name" value="TetR_C_13_2"/>
    <property type="match status" value="1"/>
</dbReference>
<comment type="caution">
    <text evidence="6">The sequence shown here is derived from an EMBL/GenBank/DDBJ whole genome shotgun (WGS) entry which is preliminary data.</text>
</comment>
<evidence type="ECO:0000313" key="7">
    <source>
        <dbReference type="Proteomes" id="UP000255036"/>
    </source>
</evidence>
<dbReference type="EMBL" id="QRCT01000028">
    <property type="protein sequence ID" value="RDU23344.1"/>
    <property type="molecule type" value="Genomic_DNA"/>
</dbReference>
<feature type="DNA-binding region" description="H-T-H motif" evidence="4">
    <location>
        <begin position="30"/>
        <end position="49"/>
    </location>
</feature>
<sequence length="196" mass="22126">MKPSKGEQTKLLLIETAAELFLKNGYSKTGINDILKQTNTTKGSFYFYFSSKKDLGLEVADYYGNVILRNWLIPLSSKPWNIFINRMITDIKKAVSEGKYFGCPIAILGLELAFVQDDLTNAYAIGMRKLINVFSSSLQVSGLSKNVADITAKKAFAIYEGYIIYYRISKDESGFDYMLKDLLSLINKTSKEDTKK</sequence>
<keyword evidence="7" id="KW-1185">Reference proteome</keyword>
<dbReference type="Pfam" id="PF00440">
    <property type="entry name" value="TetR_N"/>
    <property type="match status" value="1"/>
</dbReference>
<name>A0A371AUU2_9FIRM</name>
<dbReference type="SUPFAM" id="SSF48498">
    <property type="entry name" value="Tetracyclin repressor-like, C-terminal domain"/>
    <property type="match status" value="1"/>
</dbReference>
<dbReference type="InterPro" id="IPR001647">
    <property type="entry name" value="HTH_TetR"/>
</dbReference>
<evidence type="ECO:0000256" key="1">
    <source>
        <dbReference type="ARBA" id="ARBA00023015"/>
    </source>
</evidence>
<dbReference type="SUPFAM" id="SSF46689">
    <property type="entry name" value="Homeodomain-like"/>
    <property type="match status" value="1"/>
</dbReference>
<keyword evidence="2 4" id="KW-0238">DNA-binding</keyword>
<dbReference type="InterPro" id="IPR009057">
    <property type="entry name" value="Homeodomain-like_sf"/>
</dbReference>
<accession>A0A371AUU2</accession>
<keyword evidence="1" id="KW-0805">Transcription regulation</keyword>
<evidence type="ECO:0000256" key="4">
    <source>
        <dbReference type="PROSITE-ProRule" id="PRU00335"/>
    </source>
</evidence>
<feature type="domain" description="HTH tetR-type" evidence="5">
    <location>
        <begin position="7"/>
        <end position="67"/>
    </location>
</feature>
<dbReference type="OrthoDB" id="9812484at2"/>